<comment type="caution">
    <text evidence="1">The sequence shown here is derived from an EMBL/GenBank/DDBJ whole genome shotgun (WGS) entry which is preliminary data.</text>
</comment>
<dbReference type="Proteomes" id="UP000814033">
    <property type="component" value="Unassembled WGS sequence"/>
</dbReference>
<name>A0ACB8RDL5_9AGAM</name>
<protein>
    <submittedName>
        <fullName evidence="1">Uncharacterized protein</fullName>
    </submittedName>
</protein>
<keyword evidence="2" id="KW-1185">Reference proteome</keyword>
<reference evidence="1" key="2">
    <citation type="journal article" date="2022" name="New Phytol.">
        <title>Evolutionary transition to the ectomycorrhizal habit in the genomes of a hyperdiverse lineage of mushroom-forming fungi.</title>
        <authorList>
            <person name="Looney B."/>
            <person name="Miyauchi S."/>
            <person name="Morin E."/>
            <person name="Drula E."/>
            <person name="Courty P.E."/>
            <person name="Kohler A."/>
            <person name="Kuo A."/>
            <person name="LaButti K."/>
            <person name="Pangilinan J."/>
            <person name="Lipzen A."/>
            <person name="Riley R."/>
            <person name="Andreopoulos W."/>
            <person name="He G."/>
            <person name="Johnson J."/>
            <person name="Nolan M."/>
            <person name="Tritt A."/>
            <person name="Barry K.W."/>
            <person name="Grigoriev I.V."/>
            <person name="Nagy L.G."/>
            <person name="Hibbett D."/>
            <person name="Henrissat B."/>
            <person name="Matheny P.B."/>
            <person name="Labbe J."/>
            <person name="Martin F.M."/>
        </authorList>
    </citation>
    <scope>NUCLEOTIDE SEQUENCE</scope>
    <source>
        <strain evidence="1">FP105234-sp</strain>
    </source>
</reference>
<dbReference type="EMBL" id="MU276080">
    <property type="protein sequence ID" value="KAI0042168.1"/>
    <property type="molecule type" value="Genomic_DNA"/>
</dbReference>
<evidence type="ECO:0000313" key="2">
    <source>
        <dbReference type="Proteomes" id="UP000814033"/>
    </source>
</evidence>
<reference evidence="1" key="1">
    <citation type="submission" date="2021-02" db="EMBL/GenBank/DDBJ databases">
        <authorList>
            <consortium name="DOE Joint Genome Institute"/>
            <person name="Ahrendt S."/>
            <person name="Looney B.P."/>
            <person name="Miyauchi S."/>
            <person name="Morin E."/>
            <person name="Drula E."/>
            <person name="Courty P.E."/>
            <person name="Chicoki N."/>
            <person name="Fauchery L."/>
            <person name="Kohler A."/>
            <person name="Kuo A."/>
            <person name="Labutti K."/>
            <person name="Pangilinan J."/>
            <person name="Lipzen A."/>
            <person name="Riley R."/>
            <person name="Andreopoulos W."/>
            <person name="He G."/>
            <person name="Johnson J."/>
            <person name="Barry K.W."/>
            <person name="Grigoriev I.V."/>
            <person name="Nagy L."/>
            <person name="Hibbett D."/>
            <person name="Henrissat B."/>
            <person name="Matheny P.B."/>
            <person name="Labbe J."/>
            <person name="Martin F."/>
        </authorList>
    </citation>
    <scope>NUCLEOTIDE SEQUENCE</scope>
    <source>
        <strain evidence="1">FP105234-sp</strain>
    </source>
</reference>
<sequence>MIQRLSLRAKEPFSCSGSDCERCLAGATVSSRRPGRACGKPPQAPAGPAGHRLAVLLLPLISDLHRSLDLLQWPLLGVQSTLVAHWLTRGSPACTETRNCPQRLCHSMVTVPLDVQLVVVDWVYRSSQNFAVDYHTLRSCALVCRAWTAPAQRLLFRRVPRGGDEANYFDHAADRLLDTLRNAPRLASHVRFIYVAFEAWDTVSRERDLALLELCPHLDGISIFVNDPRDAFDSTLETRLRAAQLQPVALELDAEITMVEWIVHMWPSIRALNVRVLDEYVDLPQPLPEIHIPDTIQSMTIHEDHQIRYFSWRANSPLLQELSLDGPFESRAWPYICQQLHDSGVLPHLQTLRIGGKFPPHQVLMHLPRLENLLFSKLPVGEAVISLPQTLIRVGYHLNRYMVCELELSLVQSNRDLPFRFNKWSLEEQAKDAGPFCAALRTLPKLQHISATPHSSTHQLTMLNGVCRERGIEMEMYHNEDYFGGPQNVDWI</sequence>
<accession>A0ACB8RDL5</accession>
<evidence type="ECO:0000313" key="1">
    <source>
        <dbReference type="EMBL" id="KAI0042168.1"/>
    </source>
</evidence>
<gene>
    <name evidence="1" type="ORF">FA95DRAFT_610224</name>
</gene>
<organism evidence="1 2">
    <name type="scientific">Auriscalpium vulgare</name>
    <dbReference type="NCBI Taxonomy" id="40419"/>
    <lineage>
        <taxon>Eukaryota</taxon>
        <taxon>Fungi</taxon>
        <taxon>Dikarya</taxon>
        <taxon>Basidiomycota</taxon>
        <taxon>Agaricomycotina</taxon>
        <taxon>Agaricomycetes</taxon>
        <taxon>Russulales</taxon>
        <taxon>Auriscalpiaceae</taxon>
        <taxon>Auriscalpium</taxon>
    </lineage>
</organism>
<proteinExistence type="predicted"/>